<sequence length="136" mass="15386">MTKPPQDLKRIRLNLARSKDFPEGSARHGYEFVAPLDERGFIDAALWKKNREQCRVRRFWAGDPDEIGHVIHRPGGKAGGVWAFHYDIRDADNDPDDDEAGYRLGAHAFVPGEYVSIRDEDGDLHTFIVVSVEAVV</sequence>
<evidence type="ECO:0000313" key="1">
    <source>
        <dbReference type="EMBL" id="BAR98199.1"/>
    </source>
</evidence>
<keyword evidence="3" id="KW-1185">Reference proteome</keyword>
<reference evidence="1" key="1">
    <citation type="journal article" date="2015" name="Genome Announc.">
        <title>Complete Genome Sequence of the Bacteriochlorophyll b-Producing Photosynthetic Bacterium Blastochloris viridis.</title>
        <authorList>
            <person name="Tsukatani Y."/>
            <person name="Hirose Y."/>
            <person name="Harada J."/>
            <person name="Misawa N."/>
            <person name="Mori K."/>
            <person name="Inoue K."/>
            <person name="Tamiaki H."/>
        </authorList>
    </citation>
    <scope>NUCLEOTIDE SEQUENCE [LARGE SCALE GENOMIC DNA]</scope>
    <source>
        <strain evidence="1">DSM 133</strain>
    </source>
</reference>
<dbReference type="OrthoDB" id="9801741at2"/>
<dbReference type="EMBL" id="LN907867">
    <property type="protein sequence ID" value="CUU41176.1"/>
    <property type="molecule type" value="Genomic_DNA"/>
</dbReference>
<gene>
    <name evidence="1" type="ORF">BV133_606</name>
    <name evidence="2" type="ORF">BVIRIDIS_01640</name>
</gene>
<accession>A0A0H5BAT7</accession>
<reference evidence="2" key="2">
    <citation type="submission" date="2015-11" db="EMBL/GenBank/DDBJ databases">
        <authorList>
            <person name="Zhang Y."/>
            <person name="Guo Z."/>
        </authorList>
    </citation>
    <scope>NUCLEOTIDE SEQUENCE</scope>
    <source>
        <strain evidence="2">1</strain>
    </source>
</reference>
<dbReference type="STRING" id="1079.BVIR_720"/>
<dbReference type="KEGG" id="bvr:BVIR_720"/>
<name>A0A0H5BAT7_BLAVI</name>
<reference evidence="3" key="3">
    <citation type="journal article" date="2016" name="Genome Announc.">
        <title>Revised genome sequence of the purple photosynthetic bacterium Blastochloris viridis.</title>
        <authorList>
            <person name="Liu L.N."/>
            <person name="Faulkner M."/>
            <person name="Liu X."/>
            <person name="Huang F."/>
            <person name="Darby A.C."/>
            <person name="Hall N."/>
        </authorList>
    </citation>
    <scope>NUCLEOTIDE SEQUENCE [LARGE SCALE GENOMIC DNA]</scope>
    <source>
        <strain evidence="3">ATCC 19567 / DSM 133 / F</strain>
    </source>
</reference>
<dbReference type="Proteomes" id="UP000065734">
    <property type="component" value="Chromosome I"/>
</dbReference>
<dbReference type="AlphaFoldDB" id="A0A0H5BAT7"/>
<proteinExistence type="predicted"/>
<evidence type="ECO:0000313" key="3">
    <source>
        <dbReference type="Proteomes" id="UP000065734"/>
    </source>
</evidence>
<evidence type="ECO:0000313" key="2">
    <source>
        <dbReference type="EMBL" id="CUU41176.1"/>
    </source>
</evidence>
<protein>
    <submittedName>
        <fullName evidence="2">Uncharacterized protein</fullName>
    </submittedName>
</protein>
<dbReference type="RefSeq" id="WP_055038651.1">
    <property type="nucleotide sequence ID" value="NZ_AP014854.2"/>
</dbReference>
<dbReference type="EMBL" id="AP014854">
    <property type="protein sequence ID" value="BAR98199.1"/>
    <property type="molecule type" value="Genomic_DNA"/>
</dbReference>
<organism evidence="2 3">
    <name type="scientific">Blastochloris viridis</name>
    <name type="common">Rhodopseudomonas viridis</name>
    <dbReference type="NCBI Taxonomy" id="1079"/>
    <lineage>
        <taxon>Bacteria</taxon>
        <taxon>Pseudomonadati</taxon>
        <taxon>Pseudomonadota</taxon>
        <taxon>Alphaproteobacteria</taxon>
        <taxon>Hyphomicrobiales</taxon>
        <taxon>Blastochloridaceae</taxon>
        <taxon>Blastochloris</taxon>
    </lineage>
</organism>